<dbReference type="PANTHER" id="PTHR10859:SF114">
    <property type="entry name" value="DOLICHOL-PHOSPHATE MANNOSYLTRANSFERASE"/>
    <property type="match status" value="1"/>
</dbReference>
<protein>
    <submittedName>
        <fullName evidence="1">Glycosyltransferase involved in cell wall biogenesis</fullName>
    </submittedName>
</protein>
<dbReference type="STRING" id="857293.CAAU_2643"/>
<name>I7KWW1_9CLOT</name>
<comment type="caution">
    <text evidence="1">The sequence shown here is derived from an EMBL/GenBank/DDBJ whole genome shotgun (WGS) entry which is preliminary data.</text>
</comment>
<reference evidence="1 2" key="1">
    <citation type="journal article" date="2011" name="J. Bacteriol.">
        <title>Draft genome sequence of Caloramator australicus strain RC3T, a thermoanaerobe from the Great Artesian Basin of Australia.</title>
        <authorList>
            <person name="Ogg C.D."/>
            <person name="Patel B.K.C."/>
        </authorList>
    </citation>
    <scope>NUCLEOTIDE SEQUENCE [LARGE SCALE GENOMIC DNA]</scope>
    <source>
        <strain evidence="1 2">RC3</strain>
    </source>
</reference>
<evidence type="ECO:0000313" key="2">
    <source>
        <dbReference type="Proteomes" id="UP000007652"/>
    </source>
</evidence>
<dbReference type="Gene3D" id="3.90.550.10">
    <property type="entry name" value="Spore Coat Polysaccharide Biosynthesis Protein SpsA, Chain A"/>
    <property type="match status" value="1"/>
</dbReference>
<gene>
    <name evidence="1" type="ORF">CAAU_2643</name>
</gene>
<dbReference type="PANTHER" id="PTHR10859">
    <property type="entry name" value="GLYCOSYL TRANSFERASE"/>
    <property type="match status" value="1"/>
</dbReference>
<dbReference type="Proteomes" id="UP000007652">
    <property type="component" value="Unassembled WGS sequence"/>
</dbReference>
<dbReference type="OrthoDB" id="9810303at2"/>
<evidence type="ECO:0000313" key="1">
    <source>
        <dbReference type="EMBL" id="CCJ34726.1"/>
    </source>
</evidence>
<dbReference type="GO" id="GO:0006487">
    <property type="term" value="P:protein N-linked glycosylation"/>
    <property type="evidence" value="ECO:0007669"/>
    <property type="project" value="TreeGrafter"/>
</dbReference>
<dbReference type="RefSeq" id="WP_008909968.1">
    <property type="nucleotide sequence ID" value="NZ_CAKP01000145.1"/>
</dbReference>
<dbReference type="eggNOG" id="COG1216">
    <property type="taxonomic scope" value="Bacteria"/>
</dbReference>
<proteinExistence type="predicted"/>
<dbReference type="AlphaFoldDB" id="I7KWW1"/>
<organism evidence="1 2">
    <name type="scientific">Caloramator australicus RC3</name>
    <dbReference type="NCBI Taxonomy" id="857293"/>
    <lineage>
        <taxon>Bacteria</taxon>
        <taxon>Bacillati</taxon>
        <taxon>Bacillota</taxon>
        <taxon>Clostridia</taxon>
        <taxon>Eubacteriales</taxon>
        <taxon>Clostridiaceae</taxon>
        <taxon>Caloramator</taxon>
    </lineage>
</organism>
<keyword evidence="2" id="KW-1185">Reference proteome</keyword>
<dbReference type="InterPro" id="IPR029044">
    <property type="entry name" value="Nucleotide-diphossugar_trans"/>
</dbReference>
<dbReference type="EMBL" id="CAKP01000145">
    <property type="protein sequence ID" value="CCJ34726.1"/>
    <property type="molecule type" value="Genomic_DNA"/>
</dbReference>
<accession>I7KWW1</accession>
<keyword evidence="1" id="KW-0808">Transferase</keyword>
<dbReference type="GO" id="GO:0016740">
    <property type="term" value="F:transferase activity"/>
    <property type="evidence" value="ECO:0007669"/>
    <property type="project" value="UniProtKB-KW"/>
</dbReference>
<dbReference type="SUPFAM" id="SSF53448">
    <property type="entry name" value="Nucleotide-diphospho-sugar transferases"/>
    <property type="match status" value="1"/>
</dbReference>
<sequence length="125" mass="14456">MEIQKGFDLVIGSRFLERNFYKPPFLRRLGIKFFAFLVSVITGQRITDPTSGFRAFSKRAIDAFCRYYPYDYPEVEAISYAKSSNLRISEVAVKMNKREEGRSSITPMKSIYYALKVTLSLLLKS</sequence>